<dbReference type="SMART" id="SM00904">
    <property type="entry name" value="Flavokinase"/>
    <property type="match status" value="1"/>
</dbReference>
<dbReference type="Gene3D" id="2.40.30.30">
    <property type="entry name" value="Riboflavin kinase-like"/>
    <property type="match status" value="1"/>
</dbReference>
<keyword evidence="6 15" id="KW-0808">Transferase</keyword>
<dbReference type="InterPro" id="IPR015864">
    <property type="entry name" value="FAD_synthase"/>
</dbReference>
<evidence type="ECO:0000256" key="3">
    <source>
        <dbReference type="ARBA" id="ARBA00005201"/>
    </source>
</evidence>
<dbReference type="EC" id="2.7.7.2" evidence="15"/>
<dbReference type="OrthoDB" id="9803667at2"/>
<dbReference type="GO" id="GO:0009231">
    <property type="term" value="P:riboflavin biosynthetic process"/>
    <property type="evidence" value="ECO:0007669"/>
    <property type="project" value="InterPro"/>
</dbReference>
<dbReference type="KEGG" id="kvl:KVU_0460"/>
<name>F9YAC6_KETVW</name>
<evidence type="ECO:0000313" key="17">
    <source>
        <dbReference type="EMBL" id="AEM40299.1"/>
    </source>
</evidence>
<organism evidence="17 18">
    <name type="scientific">Ketogulonicigenium vulgare (strain WSH-001)</name>
    <dbReference type="NCBI Taxonomy" id="759362"/>
    <lineage>
        <taxon>Bacteria</taxon>
        <taxon>Pseudomonadati</taxon>
        <taxon>Pseudomonadota</taxon>
        <taxon>Alphaproteobacteria</taxon>
        <taxon>Rhodobacterales</taxon>
        <taxon>Roseobacteraceae</taxon>
        <taxon>Ketogulonicigenium</taxon>
    </lineage>
</organism>
<dbReference type="Pfam" id="PF06574">
    <property type="entry name" value="FAD_syn"/>
    <property type="match status" value="1"/>
</dbReference>
<dbReference type="GO" id="GO:0003919">
    <property type="term" value="F:FMN adenylyltransferase activity"/>
    <property type="evidence" value="ECO:0007669"/>
    <property type="project" value="UniProtKB-UniRule"/>
</dbReference>
<evidence type="ECO:0000256" key="15">
    <source>
        <dbReference type="PIRNR" id="PIRNR004491"/>
    </source>
</evidence>
<dbReference type="NCBIfam" id="TIGR00125">
    <property type="entry name" value="cyt_tran_rel"/>
    <property type="match status" value="1"/>
</dbReference>
<keyword evidence="12" id="KW-0511">Multifunctional enzyme</keyword>
<dbReference type="EC" id="2.7.1.26" evidence="15"/>
<dbReference type="SUPFAM" id="SSF82114">
    <property type="entry name" value="Riboflavin kinase-like"/>
    <property type="match status" value="1"/>
</dbReference>
<evidence type="ECO:0000256" key="11">
    <source>
        <dbReference type="ARBA" id="ARBA00022840"/>
    </source>
</evidence>
<evidence type="ECO:0000256" key="13">
    <source>
        <dbReference type="ARBA" id="ARBA00047880"/>
    </source>
</evidence>
<comment type="function">
    <text evidence="1">Catalyzes the phosphorylation of riboflavin to FMN followed by the adenylation of FMN to FAD.</text>
</comment>
<comment type="similarity">
    <text evidence="15">Belongs to the ribF family.</text>
</comment>
<dbReference type="CDD" id="cd02064">
    <property type="entry name" value="FAD_synthetase_N"/>
    <property type="match status" value="1"/>
</dbReference>
<evidence type="ECO:0000256" key="12">
    <source>
        <dbReference type="ARBA" id="ARBA00023268"/>
    </source>
</evidence>
<dbReference type="InterPro" id="IPR002606">
    <property type="entry name" value="Riboflavin_kinase_bac"/>
</dbReference>
<keyword evidence="5 15" id="KW-0288">FMN</keyword>
<dbReference type="NCBIfam" id="TIGR00083">
    <property type="entry name" value="ribF"/>
    <property type="match status" value="1"/>
</dbReference>
<keyword evidence="7 15" id="KW-0548">Nucleotidyltransferase</keyword>
<evidence type="ECO:0000256" key="10">
    <source>
        <dbReference type="ARBA" id="ARBA00022827"/>
    </source>
</evidence>
<keyword evidence="10 15" id="KW-0274">FAD</keyword>
<dbReference type="NCBIfam" id="NF004160">
    <property type="entry name" value="PRK05627.1-3"/>
    <property type="match status" value="1"/>
</dbReference>
<evidence type="ECO:0000256" key="7">
    <source>
        <dbReference type="ARBA" id="ARBA00022695"/>
    </source>
</evidence>
<comment type="catalytic activity">
    <reaction evidence="13 15">
        <text>riboflavin + ATP = FMN + ADP + H(+)</text>
        <dbReference type="Rhea" id="RHEA:14357"/>
        <dbReference type="ChEBI" id="CHEBI:15378"/>
        <dbReference type="ChEBI" id="CHEBI:30616"/>
        <dbReference type="ChEBI" id="CHEBI:57986"/>
        <dbReference type="ChEBI" id="CHEBI:58210"/>
        <dbReference type="ChEBI" id="CHEBI:456216"/>
        <dbReference type="EC" id="2.7.1.26"/>
    </reaction>
</comment>
<evidence type="ECO:0000256" key="4">
    <source>
        <dbReference type="ARBA" id="ARBA00022630"/>
    </source>
</evidence>
<dbReference type="Gene3D" id="3.40.50.620">
    <property type="entry name" value="HUPs"/>
    <property type="match status" value="1"/>
</dbReference>
<accession>F9YAC6</accession>
<dbReference type="UniPathway" id="UPA00277">
    <property type="reaction ID" value="UER00407"/>
</dbReference>
<dbReference type="PANTHER" id="PTHR22749:SF6">
    <property type="entry name" value="RIBOFLAVIN KINASE"/>
    <property type="match status" value="1"/>
</dbReference>
<dbReference type="RefSeq" id="WP_013383736.1">
    <property type="nucleotide sequence ID" value="NC_017384.1"/>
</dbReference>
<evidence type="ECO:0000313" key="18">
    <source>
        <dbReference type="Proteomes" id="UP000000692"/>
    </source>
</evidence>
<dbReference type="GO" id="GO:0006747">
    <property type="term" value="P:FAD biosynthetic process"/>
    <property type="evidence" value="ECO:0007669"/>
    <property type="project" value="UniProtKB-UniRule"/>
</dbReference>
<evidence type="ECO:0000256" key="14">
    <source>
        <dbReference type="ARBA" id="ARBA00049494"/>
    </source>
</evidence>
<dbReference type="PIRSF" id="PIRSF004491">
    <property type="entry name" value="FAD_Synth"/>
    <property type="match status" value="1"/>
</dbReference>
<dbReference type="eggNOG" id="COG0196">
    <property type="taxonomic scope" value="Bacteria"/>
</dbReference>
<comment type="catalytic activity">
    <reaction evidence="14 15">
        <text>FMN + ATP + H(+) = FAD + diphosphate</text>
        <dbReference type="Rhea" id="RHEA:17237"/>
        <dbReference type="ChEBI" id="CHEBI:15378"/>
        <dbReference type="ChEBI" id="CHEBI:30616"/>
        <dbReference type="ChEBI" id="CHEBI:33019"/>
        <dbReference type="ChEBI" id="CHEBI:57692"/>
        <dbReference type="ChEBI" id="CHEBI:58210"/>
        <dbReference type="EC" id="2.7.7.2"/>
    </reaction>
</comment>
<keyword evidence="9 15" id="KW-0418">Kinase</keyword>
<keyword evidence="4 15" id="KW-0285">Flavoprotein</keyword>
<evidence type="ECO:0000256" key="2">
    <source>
        <dbReference type="ARBA" id="ARBA00004726"/>
    </source>
</evidence>
<dbReference type="InterPro" id="IPR014729">
    <property type="entry name" value="Rossmann-like_a/b/a_fold"/>
</dbReference>
<evidence type="ECO:0000259" key="16">
    <source>
        <dbReference type="SMART" id="SM00904"/>
    </source>
</evidence>
<dbReference type="HOGENOM" id="CLU_048437_0_1_5"/>
<dbReference type="InterPro" id="IPR004821">
    <property type="entry name" value="Cyt_trans-like"/>
</dbReference>
<sequence length="312" mass="33970">MDIIRDSQFIAPAQRCAVIAIGNFDGVHAGHAAVIDHARQIAQQMNAPLGVLTFEPHPRQFFIPDGPTFRLMDAATRAEQLRESGVQRLYELPFNSALAELSAEDFIQKILHERLGVKHVVVGQDFHFGKGRSGNAAMLAEMGEHLGFGVTVAPLIALTGKEVSSTAIRTALAEGRPRDAAAMLGHVHRIEGIVEHGDQRGRELGFPTANIGINGLHMPRFGVYATTVIVRDGPYAGQYLGATSIGSRPTFGVNKPNCETYLLDFRGDLYGARISVGLVDYLRPELKFDSIDALITQMHADVIEARRILADV</sequence>
<comment type="pathway">
    <text evidence="3 15">Cofactor biosynthesis; FMN biosynthesis; FMN from riboflavin (ATP route): step 1/1.</text>
</comment>
<keyword evidence="18" id="KW-1185">Reference proteome</keyword>
<reference evidence="17 18" key="1">
    <citation type="journal article" date="2011" name="J. Bacteriol.">
        <title>Complete genome sequence of the industrial strain Ketogulonicigenium vulgare WSH-001.</title>
        <authorList>
            <person name="Liu L."/>
            <person name="Li Y."/>
            <person name="Zhang J."/>
            <person name="Zhou Z."/>
            <person name="Liu J."/>
            <person name="Li X."/>
            <person name="Zhou J."/>
            <person name="Du G."/>
            <person name="Wang L."/>
            <person name="Chen J."/>
        </authorList>
    </citation>
    <scope>NUCLEOTIDE SEQUENCE [LARGE SCALE GENOMIC DNA]</scope>
    <source>
        <strain evidence="17 18">WSH-001</strain>
    </source>
</reference>
<dbReference type="InterPro" id="IPR023468">
    <property type="entry name" value="Riboflavin_kinase"/>
</dbReference>
<proteinExistence type="inferred from homology"/>
<evidence type="ECO:0000256" key="9">
    <source>
        <dbReference type="ARBA" id="ARBA00022777"/>
    </source>
</evidence>
<dbReference type="PANTHER" id="PTHR22749">
    <property type="entry name" value="RIBOFLAVIN KINASE/FMN ADENYLYLTRANSFERASE"/>
    <property type="match status" value="1"/>
</dbReference>
<dbReference type="GO" id="GO:0009398">
    <property type="term" value="P:FMN biosynthetic process"/>
    <property type="evidence" value="ECO:0007669"/>
    <property type="project" value="UniProtKB-UniRule"/>
</dbReference>
<dbReference type="PATRIC" id="fig|759362.5.peg.480"/>
<dbReference type="AlphaFoldDB" id="F9YAC6"/>
<dbReference type="InterPro" id="IPR023465">
    <property type="entry name" value="Riboflavin_kinase_dom_sf"/>
</dbReference>
<keyword evidence="11 15" id="KW-0067">ATP-binding</keyword>
<comment type="pathway">
    <text evidence="2 15">Cofactor biosynthesis; FAD biosynthesis; FAD from FMN: step 1/1.</text>
</comment>
<evidence type="ECO:0000256" key="5">
    <source>
        <dbReference type="ARBA" id="ARBA00022643"/>
    </source>
</evidence>
<dbReference type="Proteomes" id="UP000000692">
    <property type="component" value="Chromosome"/>
</dbReference>
<dbReference type="SUPFAM" id="SSF52374">
    <property type="entry name" value="Nucleotidylyl transferase"/>
    <property type="match status" value="1"/>
</dbReference>
<dbReference type="GO" id="GO:0008531">
    <property type="term" value="F:riboflavin kinase activity"/>
    <property type="evidence" value="ECO:0007669"/>
    <property type="project" value="UniProtKB-UniRule"/>
</dbReference>
<keyword evidence="8 15" id="KW-0547">Nucleotide-binding</keyword>
<dbReference type="EMBL" id="CP002018">
    <property type="protein sequence ID" value="AEM40299.1"/>
    <property type="molecule type" value="Genomic_DNA"/>
</dbReference>
<dbReference type="UniPathway" id="UPA00276">
    <property type="reaction ID" value="UER00406"/>
</dbReference>
<dbReference type="FunFam" id="3.40.50.620:FF:000021">
    <property type="entry name" value="Riboflavin biosynthesis protein"/>
    <property type="match status" value="1"/>
</dbReference>
<dbReference type="Pfam" id="PF01687">
    <property type="entry name" value="Flavokinase"/>
    <property type="match status" value="1"/>
</dbReference>
<protein>
    <recommendedName>
        <fullName evidence="15">Riboflavin biosynthesis protein</fullName>
    </recommendedName>
    <domain>
        <recommendedName>
            <fullName evidence="15">Riboflavin kinase</fullName>
            <ecNumber evidence="15">2.7.1.26</ecNumber>
        </recommendedName>
        <alternativeName>
            <fullName evidence="15">Flavokinase</fullName>
        </alternativeName>
    </domain>
    <domain>
        <recommendedName>
            <fullName evidence="15">FMN adenylyltransferase</fullName>
            <ecNumber evidence="15">2.7.7.2</ecNumber>
        </recommendedName>
        <alternativeName>
            <fullName evidence="15">FAD pyrophosphorylase</fullName>
        </alternativeName>
        <alternativeName>
            <fullName evidence="15">FAD synthase</fullName>
        </alternativeName>
    </domain>
</protein>
<dbReference type="GO" id="GO:0005524">
    <property type="term" value="F:ATP binding"/>
    <property type="evidence" value="ECO:0007669"/>
    <property type="project" value="UniProtKB-UniRule"/>
</dbReference>
<evidence type="ECO:0000256" key="8">
    <source>
        <dbReference type="ARBA" id="ARBA00022741"/>
    </source>
</evidence>
<evidence type="ECO:0000256" key="1">
    <source>
        <dbReference type="ARBA" id="ARBA00002121"/>
    </source>
</evidence>
<dbReference type="InterPro" id="IPR015865">
    <property type="entry name" value="Riboflavin_kinase_bac/euk"/>
</dbReference>
<feature type="domain" description="Riboflavin kinase" evidence="16">
    <location>
        <begin position="183"/>
        <end position="310"/>
    </location>
</feature>
<gene>
    <name evidence="17" type="primary">ribF</name>
    <name evidence="17" type="ordered locus">KVU_0460</name>
</gene>
<evidence type="ECO:0000256" key="6">
    <source>
        <dbReference type="ARBA" id="ARBA00022679"/>
    </source>
</evidence>